<name>A0A6J4KIA0_9BACT</name>
<feature type="non-terminal residue" evidence="2">
    <location>
        <position position="1"/>
    </location>
</feature>
<feature type="non-terminal residue" evidence="2">
    <location>
        <position position="162"/>
    </location>
</feature>
<feature type="compositionally biased region" description="Low complexity" evidence="1">
    <location>
        <begin position="17"/>
        <end position="28"/>
    </location>
</feature>
<feature type="region of interest" description="Disordered" evidence="1">
    <location>
        <begin position="141"/>
        <end position="162"/>
    </location>
</feature>
<reference evidence="2" key="1">
    <citation type="submission" date="2020-02" db="EMBL/GenBank/DDBJ databases">
        <authorList>
            <person name="Meier V. D."/>
        </authorList>
    </citation>
    <scope>NUCLEOTIDE SEQUENCE</scope>
    <source>
        <strain evidence="2">AVDCRST_MAG40</strain>
    </source>
</reference>
<feature type="region of interest" description="Disordered" evidence="1">
    <location>
        <begin position="1"/>
        <end position="82"/>
    </location>
</feature>
<proteinExistence type="predicted"/>
<dbReference type="AlphaFoldDB" id="A0A6J4KIA0"/>
<evidence type="ECO:0000313" key="2">
    <source>
        <dbReference type="EMBL" id="CAA9306736.1"/>
    </source>
</evidence>
<gene>
    <name evidence="2" type="ORF">AVDCRST_MAG40-721</name>
</gene>
<sequence length="162" mass="17782">EPGRLRSGDDRLRDPDPAALHAAPAPRLARGDRLPRHRRAARRGPAAARRGGGGRLRGGAGRRLAHAHELRHGRARHDRRGLRRLVAQGRVLRRQPRAQRLLLLRREVGVRRDPARGGAEHDRARAGTAGLRLVDPLGRRHGARRGDAAAHDAPTPAALVRM</sequence>
<dbReference type="EMBL" id="CADCTX010000209">
    <property type="protein sequence ID" value="CAA9306736.1"/>
    <property type="molecule type" value="Genomic_DNA"/>
</dbReference>
<organism evidence="2">
    <name type="scientific">uncultured Gemmatimonadaceae bacterium</name>
    <dbReference type="NCBI Taxonomy" id="246130"/>
    <lineage>
        <taxon>Bacteria</taxon>
        <taxon>Pseudomonadati</taxon>
        <taxon>Gemmatimonadota</taxon>
        <taxon>Gemmatimonadia</taxon>
        <taxon>Gemmatimonadales</taxon>
        <taxon>Gemmatimonadaceae</taxon>
        <taxon>environmental samples</taxon>
    </lineage>
</organism>
<evidence type="ECO:0000256" key="1">
    <source>
        <dbReference type="SAM" id="MobiDB-lite"/>
    </source>
</evidence>
<feature type="compositionally biased region" description="Low complexity" evidence="1">
    <location>
        <begin position="151"/>
        <end position="162"/>
    </location>
</feature>
<feature type="compositionally biased region" description="Basic and acidic residues" evidence="1">
    <location>
        <begin position="1"/>
        <end position="16"/>
    </location>
</feature>
<feature type="compositionally biased region" description="Gly residues" evidence="1">
    <location>
        <begin position="50"/>
        <end position="61"/>
    </location>
</feature>
<accession>A0A6J4KIA0</accession>
<protein>
    <submittedName>
        <fullName evidence="2">Uncharacterized protein</fullName>
    </submittedName>
</protein>
<feature type="compositionally biased region" description="Basic residues" evidence="1">
    <location>
        <begin position="73"/>
        <end position="82"/>
    </location>
</feature>